<comment type="pathway">
    <text evidence="1">Bacterial outer membrane biogenesis; LPS core biosynthesis.</text>
</comment>
<keyword evidence="8" id="KW-0511">Multifunctional enzyme</keyword>
<dbReference type="EMBL" id="WVUH01000134">
    <property type="protein sequence ID" value="MBO4207613.1"/>
    <property type="molecule type" value="Genomic_DNA"/>
</dbReference>
<accession>A0ABS3VT32</accession>
<feature type="domain" description="Carbohydrate kinase PfkB" evidence="12">
    <location>
        <begin position="330"/>
        <end position="419"/>
    </location>
</feature>
<evidence type="ECO:0000256" key="1">
    <source>
        <dbReference type="ARBA" id="ARBA00004713"/>
    </source>
</evidence>
<evidence type="ECO:0000313" key="14">
    <source>
        <dbReference type="EMBL" id="MBO4207613.1"/>
    </source>
</evidence>
<dbReference type="Pfam" id="PF01467">
    <property type="entry name" value="CTP_transf_like"/>
    <property type="match status" value="1"/>
</dbReference>
<dbReference type="EC" id="2.7.7.70" evidence="2"/>
<dbReference type="Gene3D" id="3.40.50.620">
    <property type="entry name" value="HUPs"/>
    <property type="match status" value="1"/>
</dbReference>
<keyword evidence="15" id="KW-1185">Reference proteome</keyword>
<evidence type="ECO:0000256" key="8">
    <source>
        <dbReference type="ARBA" id="ARBA00023268"/>
    </source>
</evidence>
<dbReference type="SUPFAM" id="SSF53613">
    <property type="entry name" value="Ribokinase-like"/>
    <property type="match status" value="1"/>
</dbReference>
<comment type="caution">
    <text evidence="14">The sequence shown here is derived from an EMBL/GenBank/DDBJ whole genome shotgun (WGS) entry which is preliminary data.</text>
</comment>
<dbReference type="SUPFAM" id="SSF52374">
    <property type="entry name" value="Nucleotidylyl transferase"/>
    <property type="match status" value="1"/>
</dbReference>
<evidence type="ECO:0000256" key="7">
    <source>
        <dbReference type="ARBA" id="ARBA00022840"/>
    </source>
</evidence>
<evidence type="ECO:0000256" key="3">
    <source>
        <dbReference type="ARBA" id="ARBA00022679"/>
    </source>
</evidence>
<evidence type="ECO:0000256" key="5">
    <source>
        <dbReference type="ARBA" id="ARBA00022741"/>
    </source>
</evidence>
<dbReference type="PROSITE" id="PS00583">
    <property type="entry name" value="PFKB_KINASES_1"/>
    <property type="match status" value="1"/>
</dbReference>
<keyword evidence="9" id="KW-0119">Carbohydrate metabolism</keyword>
<dbReference type="GO" id="GO:0016779">
    <property type="term" value="F:nucleotidyltransferase activity"/>
    <property type="evidence" value="ECO:0007669"/>
    <property type="project" value="UniProtKB-KW"/>
</dbReference>
<dbReference type="Gene3D" id="3.40.1190.20">
    <property type="match status" value="2"/>
</dbReference>
<evidence type="ECO:0000256" key="4">
    <source>
        <dbReference type="ARBA" id="ARBA00022695"/>
    </source>
</evidence>
<dbReference type="InterPro" id="IPR004821">
    <property type="entry name" value="Cyt_trans-like"/>
</dbReference>
<dbReference type="InterPro" id="IPR050385">
    <property type="entry name" value="Archaeal_FAD_synthase"/>
</dbReference>
<feature type="domain" description="Cytidyltransferase-like" evidence="13">
    <location>
        <begin position="462"/>
        <end position="573"/>
    </location>
</feature>
<evidence type="ECO:0000259" key="12">
    <source>
        <dbReference type="Pfam" id="PF00294"/>
    </source>
</evidence>
<dbReference type="InterPro" id="IPR029056">
    <property type="entry name" value="Ribokinase-like"/>
</dbReference>
<dbReference type="RefSeq" id="WP_208814502.1">
    <property type="nucleotide sequence ID" value="NZ_WVUH01000134.1"/>
</dbReference>
<dbReference type="NCBIfam" id="TIGR02199">
    <property type="entry name" value="rfaE_dom_II"/>
    <property type="match status" value="1"/>
</dbReference>
<protein>
    <recommendedName>
        <fullName evidence="2">D-glycero-beta-D-manno-heptose 1-phosphate adenylyltransferase</fullName>
        <ecNumber evidence="2">2.7.7.70</ecNumber>
    </recommendedName>
</protein>
<keyword evidence="7" id="KW-0067">ATP-binding</keyword>
<feature type="domain" description="Carbohydrate kinase PfkB" evidence="12">
    <location>
        <begin position="22"/>
        <end position="122"/>
    </location>
</feature>
<evidence type="ECO:0000256" key="10">
    <source>
        <dbReference type="ARBA" id="ARBA00047428"/>
    </source>
</evidence>
<name>A0ABS3VT32_MICEH</name>
<comment type="catalytic activity">
    <reaction evidence="10">
        <text>D-glycero-beta-D-manno-heptose 1-phosphate + ATP + H(+) = ADP-D-glycero-beta-D-manno-heptose + diphosphate</text>
        <dbReference type="Rhea" id="RHEA:27465"/>
        <dbReference type="ChEBI" id="CHEBI:15378"/>
        <dbReference type="ChEBI" id="CHEBI:30616"/>
        <dbReference type="ChEBI" id="CHEBI:33019"/>
        <dbReference type="ChEBI" id="CHEBI:59967"/>
        <dbReference type="ChEBI" id="CHEBI:61593"/>
        <dbReference type="EC" id="2.7.7.70"/>
    </reaction>
</comment>
<keyword evidence="5" id="KW-0547">Nucleotide-binding</keyword>
<dbReference type="Pfam" id="PF00294">
    <property type="entry name" value="PfkB"/>
    <property type="match status" value="2"/>
</dbReference>
<evidence type="ECO:0000259" key="13">
    <source>
        <dbReference type="Pfam" id="PF01467"/>
    </source>
</evidence>
<gene>
    <name evidence="14" type="primary">rfaE2</name>
    <name evidence="14" type="ORF">GSF22_16605</name>
</gene>
<evidence type="ECO:0000256" key="6">
    <source>
        <dbReference type="ARBA" id="ARBA00022777"/>
    </source>
</evidence>
<evidence type="ECO:0000256" key="9">
    <source>
        <dbReference type="ARBA" id="ARBA00023277"/>
    </source>
</evidence>
<evidence type="ECO:0000256" key="11">
    <source>
        <dbReference type="SAM" id="MobiDB-lite"/>
    </source>
</evidence>
<dbReference type="PANTHER" id="PTHR43793">
    <property type="entry name" value="FAD SYNTHASE"/>
    <property type="match status" value="1"/>
</dbReference>
<feature type="region of interest" description="Disordered" evidence="11">
    <location>
        <begin position="270"/>
        <end position="302"/>
    </location>
</feature>
<organism evidence="14 15">
    <name type="scientific">Micromonospora echinofusca</name>
    <dbReference type="NCBI Taxonomy" id="47858"/>
    <lineage>
        <taxon>Bacteria</taxon>
        <taxon>Bacillati</taxon>
        <taxon>Actinomycetota</taxon>
        <taxon>Actinomycetes</taxon>
        <taxon>Micromonosporales</taxon>
        <taxon>Micromonosporaceae</taxon>
        <taxon>Micromonospora</taxon>
    </lineage>
</organism>
<dbReference type="NCBIfam" id="TIGR00125">
    <property type="entry name" value="cyt_tran_rel"/>
    <property type="match status" value="1"/>
</dbReference>
<keyword evidence="3" id="KW-0808">Transferase</keyword>
<proteinExistence type="predicted"/>
<dbReference type="InterPro" id="IPR011611">
    <property type="entry name" value="PfkB_dom"/>
</dbReference>
<keyword evidence="4 14" id="KW-0548">Nucleotidyltransferase</keyword>
<sequence>MAGAAEQRRLAAVVESWLGRPVLVIGDAMLDEWRFADSDRLCREAPAPVLTLRRRIAAAGGAANTAVNLAALGGRAALVAPIGADVAGDELHDCLDRAGVWDRTVSQPGRPTPVKRRLLAADQILLREDSGEPDGFPADATARLLTALACTTEELRAAAGGAAPTLVVCDYGLGALNAPVRDWLVRNRDRFATVALDAHDLADWRGLAPTVVTPSFAEATRLLARTAGPDSGLHLDSSERTAPEPPDLAIGVAPGPAITAGPTAGNGLTAGPTGGNGITTGPTAGNAVTAGPAGEPTTAEERGLPAAIRTGVTVPVGDPAVADRVVLAESQLAALRERTGADVVAVTLDTEGAVVGGADGTPSRSHTTPVPASHAVGAGDAYLAAMTLALAADAPLSTAAQLAQLAATITVSGTGTCVCQRDSLLAALSDEPETPPDGVVVDPGQLAVLVDEARRAGRSVVFTNGCFDVLHRGHVRYLEQARQQGDLLVVAVNSDSSVRRLKGPDRPVNPVEDRVAVLAALGCVDHVVVFEEDSPESLIETVRPDVYVKGGDYPSELVPEAPLVRRLGGEVRTLGYVPDRSTSAIIERIRAQAAGEVLGRAPLPTESVNRGPFLTGKQS</sequence>
<dbReference type="InterPro" id="IPR002173">
    <property type="entry name" value="Carboh/pur_kinase_PfkB_CS"/>
</dbReference>
<dbReference type="InterPro" id="IPR014729">
    <property type="entry name" value="Rossmann-like_a/b/a_fold"/>
</dbReference>
<dbReference type="PANTHER" id="PTHR43793:SF2">
    <property type="entry name" value="BIFUNCTIONAL PROTEIN HLDE"/>
    <property type="match status" value="1"/>
</dbReference>
<reference evidence="14 15" key="1">
    <citation type="submission" date="2019-12" db="EMBL/GenBank/DDBJ databases">
        <title>Whole genome sequencing of endophytic Actinobacterium Micromonospora sp. MPMI6T.</title>
        <authorList>
            <person name="Evv R."/>
            <person name="Podile A.R."/>
        </authorList>
    </citation>
    <scope>NUCLEOTIDE SEQUENCE [LARGE SCALE GENOMIC DNA]</scope>
    <source>
        <strain evidence="14 15">MPMI6</strain>
    </source>
</reference>
<evidence type="ECO:0000256" key="2">
    <source>
        <dbReference type="ARBA" id="ARBA00012519"/>
    </source>
</evidence>
<keyword evidence="6" id="KW-0418">Kinase</keyword>
<dbReference type="InterPro" id="IPR011914">
    <property type="entry name" value="RfaE_dom_II"/>
</dbReference>
<dbReference type="Proteomes" id="UP000823521">
    <property type="component" value="Unassembled WGS sequence"/>
</dbReference>
<evidence type="ECO:0000313" key="15">
    <source>
        <dbReference type="Proteomes" id="UP000823521"/>
    </source>
</evidence>